<dbReference type="PANTHER" id="PTHR11709">
    <property type="entry name" value="MULTI-COPPER OXIDASE"/>
    <property type="match status" value="1"/>
</dbReference>
<dbReference type="InterPro" id="IPR008972">
    <property type="entry name" value="Cupredoxin"/>
</dbReference>
<dbReference type="InterPro" id="IPR002355">
    <property type="entry name" value="Cu_oxidase_Cu_BS"/>
</dbReference>
<keyword evidence="2" id="KW-0560">Oxidoreductase</keyword>
<feature type="compositionally biased region" description="Low complexity" evidence="4">
    <location>
        <begin position="14"/>
        <end position="23"/>
    </location>
</feature>
<dbReference type="Pfam" id="PF07731">
    <property type="entry name" value="Cu-oxidase_2"/>
    <property type="match status" value="1"/>
</dbReference>
<comment type="caution">
    <text evidence="7">The sequence shown here is derived from an EMBL/GenBank/DDBJ whole genome shotgun (WGS) entry which is preliminary data.</text>
</comment>
<evidence type="ECO:0000256" key="1">
    <source>
        <dbReference type="ARBA" id="ARBA00022723"/>
    </source>
</evidence>
<dbReference type="Proteomes" id="UP000274907">
    <property type="component" value="Unassembled WGS sequence"/>
</dbReference>
<protein>
    <submittedName>
        <fullName evidence="7">Multicopper oxidase family protein</fullName>
    </submittedName>
</protein>
<evidence type="ECO:0000256" key="2">
    <source>
        <dbReference type="ARBA" id="ARBA00023002"/>
    </source>
</evidence>
<proteinExistence type="predicted"/>
<dbReference type="OrthoDB" id="345021at2"/>
<sequence>MWWDSRYPALWSAAPGAGSPTSAHGNHPGTAGGHTARDITTFQVDPAHPADVRVELEARTSELHHPSGRSFRGYTLNGTSPGPEIRARRGDLVEVVLHNIDIAEGTTLHWHGINVPAAMDGVAGVTQDAVAPGEAFTYRFLAEDAGTYWYHSHQVSHQQVLAGLFGAIIIEPTKAEPVPDTVMLLHTYPGGSRTISAVGGQTHVPALPGETMRVRTINTDNLTAFLWVPGAQARLLAIDGVDLHEPGPFRDLKVRLAAGARADLEVAVPEEGAVRVQSTGVSLLIGPPGATAPETKVPDAELDLLTYGSPAPATFDTTTPDHHFDYIIGQRIGFLDGRPGYWWTINGRMGRHVPMYVVREGEVVAMHIRNRSVEAHPMHLHGHHVLVTARDGVPATGSPWWTDSLDVDPGESYDIVFLADNPGVWMDHCHNLPHAVEGLMTHVSYEGVTTSFLLGHDSGNAPE</sequence>
<keyword evidence="3" id="KW-0186">Copper</keyword>
<evidence type="ECO:0000259" key="6">
    <source>
        <dbReference type="Pfam" id="PF07732"/>
    </source>
</evidence>
<feature type="domain" description="Plastocyanin-like" evidence="6">
    <location>
        <begin position="71"/>
        <end position="174"/>
    </location>
</feature>
<accession>A0A3S0HJ79</accession>
<dbReference type="SUPFAM" id="SSF49503">
    <property type="entry name" value="Cupredoxins"/>
    <property type="match status" value="2"/>
</dbReference>
<dbReference type="Gene3D" id="2.60.40.420">
    <property type="entry name" value="Cupredoxins - blue copper proteins"/>
    <property type="match status" value="3"/>
</dbReference>
<dbReference type="InterPro" id="IPR011707">
    <property type="entry name" value="Cu-oxidase-like_N"/>
</dbReference>
<keyword evidence="1" id="KW-0479">Metal-binding</keyword>
<evidence type="ECO:0000256" key="4">
    <source>
        <dbReference type="SAM" id="MobiDB-lite"/>
    </source>
</evidence>
<feature type="domain" description="Plastocyanin-like" evidence="5">
    <location>
        <begin position="343"/>
        <end position="443"/>
    </location>
</feature>
<reference evidence="7 8" key="1">
    <citation type="submission" date="2018-12" db="EMBL/GenBank/DDBJ databases">
        <title>YIM 101343 draft genome.</title>
        <authorList>
            <person name="Chen X."/>
        </authorList>
    </citation>
    <scope>NUCLEOTIDE SEQUENCE [LARGE SCALE GENOMIC DNA]</scope>
    <source>
        <strain evidence="7 8">YIM 101343</strain>
    </source>
</reference>
<dbReference type="CDD" id="cd04202">
    <property type="entry name" value="CuRO_D2_2dMcoN_like"/>
    <property type="match status" value="1"/>
</dbReference>
<dbReference type="AlphaFoldDB" id="A0A3S0HJ79"/>
<dbReference type="InterPro" id="IPR045087">
    <property type="entry name" value="Cu-oxidase_fam"/>
</dbReference>
<dbReference type="GO" id="GO:0016491">
    <property type="term" value="F:oxidoreductase activity"/>
    <property type="evidence" value="ECO:0007669"/>
    <property type="project" value="UniProtKB-KW"/>
</dbReference>
<dbReference type="Pfam" id="PF07732">
    <property type="entry name" value="Cu-oxidase_3"/>
    <property type="match status" value="1"/>
</dbReference>
<keyword evidence="8" id="KW-1185">Reference proteome</keyword>
<evidence type="ECO:0000313" key="7">
    <source>
        <dbReference type="EMBL" id="RSZ65687.1"/>
    </source>
</evidence>
<organism evidence="7 8">
    <name type="scientific">Corynebacterium hylobatis</name>
    <dbReference type="NCBI Taxonomy" id="1859290"/>
    <lineage>
        <taxon>Bacteria</taxon>
        <taxon>Bacillati</taxon>
        <taxon>Actinomycetota</taxon>
        <taxon>Actinomycetes</taxon>
        <taxon>Mycobacteriales</taxon>
        <taxon>Corynebacteriaceae</taxon>
        <taxon>Corynebacterium</taxon>
    </lineage>
</organism>
<evidence type="ECO:0000313" key="8">
    <source>
        <dbReference type="Proteomes" id="UP000274907"/>
    </source>
</evidence>
<dbReference type="PROSITE" id="PS00080">
    <property type="entry name" value="MULTICOPPER_OXIDASE2"/>
    <property type="match status" value="1"/>
</dbReference>
<evidence type="ECO:0000259" key="5">
    <source>
        <dbReference type="Pfam" id="PF07731"/>
    </source>
</evidence>
<evidence type="ECO:0000256" key="3">
    <source>
        <dbReference type="ARBA" id="ARBA00023008"/>
    </source>
</evidence>
<name>A0A3S0HJ79_9CORY</name>
<dbReference type="PANTHER" id="PTHR11709:SF394">
    <property type="entry name" value="FI03373P-RELATED"/>
    <property type="match status" value="1"/>
</dbReference>
<dbReference type="InterPro" id="IPR011706">
    <property type="entry name" value="Cu-oxidase_C"/>
</dbReference>
<dbReference type="GO" id="GO:0005507">
    <property type="term" value="F:copper ion binding"/>
    <property type="evidence" value="ECO:0007669"/>
    <property type="project" value="InterPro"/>
</dbReference>
<feature type="region of interest" description="Disordered" evidence="4">
    <location>
        <begin position="14"/>
        <end position="36"/>
    </location>
</feature>
<dbReference type="EMBL" id="RXHJ01000002">
    <property type="protein sequence ID" value="RSZ65687.1"/>
    <property type="molecule type" value="Genomic_DNA"/>
</dbReference>
<gene>
    <name evidence="7" type="ORF">EAH68_01930</name>
</gene>